<dbReference type="InterPro" id="IPR013108">
    <property type="entry name" value="Amidohydro_3"/>
</dbReference>
<dbReference type="InterPro" id="IPR054418">
    <property type="entry name" value="MQNX/HUTI_composite_N"/>
</dbReference>
<dbReference type="InterPro" id="IPR006311">
    <property type="entry name" value="TAT_signal"/>
</dbReference>
<organism evidence="6 7">
    <name type="scientific">Kaistia terrae</name>
    <dbReference type="NCBI Taxonomy" id="537017"/>
    <lineage>
        <taxon>Bacteria</taxon>
        <taxon>Pseudomonadati</taxon>
        <taxon>Pseudomonadota</taxon>
        <taxon>Alphaproteobacteria</taxon>
        <taxon>Hyphomicrobiales</taxon>
        <taxon>Kaistiaceae</taxon>
        <taxon>Kaistia</taxon>
    </lineage>
</organism>
<evidence type="ECO:0000259" key="4">
    <source>
        <dbReference type="Pfam" id="PF07969"/>
    </source>
</evidence>
<feature type="domain" description="Aminodeoxyfutalosine deaminase/Imidazolonepropionase-like composite" evidence="5">
    <location>
        <begin position="77"/>
        <end position="95"/>
    </location>
</feature>
<dbReference type="SUPFAM" id="SSF51556">
    <property type="entry name" value="Metallo-dependent hydrolases"/>
    <property type="match status" value="1"/>
</dbReference>
<dbReference type="Pfam" id="PF22039">
    <property type="entry name" value="HUTI_composite_bact"/>
    <property type="match status" value="1"/>
</dbReference>
<dbReference type="Gene3D" id="3.10.310.70">
    <property type="match status" value="1"/>
</dbReference>
<comment type="caution">
    <text evidence="6">The sequence shown here is derived from an EMBL/GenBank/DDBJ whole genome shotgun (WGS) entry which is preliminary data.</text>
</comment>
<evidence type="ECO:0000256" key="1">
    <source>
        <dbReference type="ARBA" id="ARBA00022723"/>
    </source>
</evidence>
<dbReference type="Gene3D" id="3.20.20.140">
    <property type="entry name" value="Metal-dependent hydrolases"/>
    <property type="match status" value="1"/>
</dbReference>
<dbReference type="PROSITE" id="PS51318">
    <property type="entry name" value="TAT"/>
    <property type="match status" value="1"/>
</dbReference>
<keyword evidence="2 6" id="KW-0378">Hydrolase</keyword>
<dbReference type="CDD" id="cd01300">
    <property type="entry name" value="YtcJ_like"/>
    <property type="match status" value="1"/>
</dbReference>
<evidence type="ECO:0000256" key="3">
    <source>
        <dbReference type="ARBA" id="ARBA00022833"/>
    </source>
</evidence>
<proteinExistence type="predicted"/>
<accession>A0ABW0Q2F9</accession>
<dbReference type="Proteomes" id="UP001596150">
    <property type="component" value="Unassembled WGS sequence"/>
</dbReference>
<dbReference type="EMBL" id="JBHSML010000014">
    <property type="protein sequence ID" value="MFC5518528.1"/>
    <property type="molecule type" value="Genomic_DNA"/>
</dbReference>
<reference evidence="7" key="1">
    <citation type="journal article" date="2019" name="Int. J. Syst. Evol. Microbiol.">
        <title>The Global Catalogue of Microorganisms (GCM) 10K type strain sequencing project: providing services to taxonomists for standard genome sequencing and annotation.</title>
        <authorList>
            <consortium name="The Broad Institute Genomics Platform"/>
            <consortium name="The Broad Institute Genome Sequencing Center for Infectious Disease"/>
            <person name="Wu L."/>
            <person name="Ma J."/>
        </authorList>
    </citation>
    <scope>NUCLEOTIDE SEQUENCE [LARGE SCALE GENOMIC DNA]</scope>
    <source>
        <strain evidence="7">KACC 12633</strain>
    </source>
</reference>
<feature type="domain" description="Amidohydrolase 3" evidence="4">
    <location>
        <begin position="103"/>
        <end position="592"/>
    </location>
</feature>
<gene>
    <name evidence="6" type="ORF">ACFPP9_22325</name>
</gene>
<protein>
    <submittedName>
        <fullName evidence="6">Amidohydrolase</fullName>
        <ecNumber evidence="6">3.5.-.-</ecNumber>
    </submittedName>
</protein>
<dbReference type="InterPro" id="IPR011059">
    <property type="entry name" value="Metal-dep_hydrolase_composite"/>
</dbReference>
<keyword evidence="3" id="KW-0862">Zinc</keyword>
<dbReference type="SUPFAM" id="SSF51338">
    <property type="entry name" value="Composite domain of metallo-dependent hydrolases"/>
    <property type="match status" value="1"/>
</dbReference>
<keyword evidence="7" id="KW-1185">Reference proteome</keyword>
<dbReference type="InterPro" id="IPR032466">
    <property type="entry name" value="Metal_Hydrolase"/>
</dbReference>
<dbReference type="RefSeq" id="WP_266344706.1">
    <property type="nucleotide sequence ID" value="NZ_JAPKNH010000005.1"/>
</dbReference>
<dbReference type="EC" id="3.5.-.-" evidence="6"/>
<dbReference type="Pfam" id="PF07969">
    <property type="entry name" value="Amidohydro_3"/>
    <property type="match status" value="1"/>
</dbReference>
<evidence type="ECO:0000259" key="5">
    <source>
        <dbReference type="Pfam" id="PF22039"/>
    </source>
</evidence>
<keyword evidence="1" id="KW-0479">Metal-binding</keyword>
<dbReference type="InterPro" id="IPR033932">
    <property type="entry name" value="YtcJ-like"/>
</dbReference>
<dbReference type="PANTHER" id="PTHR22642:SF2">
    <property type="entry name" value="PROTEIN LONG AFTER FAR-RED 3"/>
    <property type="match status" value="1"/>
</dbReference>
<dbReference type="PANTHER" id="PTHR22642">
    <property type="entry name" value="IMIDAZOLONEPROPIONASE"/>
    <property type="match status" value="1"/>
</dbReference>
<dbReference type="GO" id="GO:0016787">
    <property type="term" value="F:hydrolase activity"/>
    <property type="evidence" value="ECO:0007669"/>
    <property type="project" value="UniProtKB-KW"/>
</dbReference>
<sequence>MCIACSPLMNALQVRTSGLSRRFFMKGSAAAVLATGFTGGLTAFSCDDASAQTATGDTLYVGGPILTMNDSAPSAEAVLVRDGRIVAVGTRSELESHATADAKTIDLGGKTLLPGFFDPHGHVVMIGLQALSANLLPAPDGEGNDIAAIQRLLRGWIEKNSAAIKRYKIIVGFGYDDSQLQEQRHPTRDELDAVSSDVPVVIIHQSSHLGVVNSKALELAGIDASTANPPGGAFRRREGSQEPNGVCEEGAFFQLVGKLFAGFDEEAYLAMIKAGASFCASFGYTTVQEARAMGVTTKMLATASAAGLLDVDVLVYPDILDSAEDIKPARDYVNRMRIGGAKLTIDGSPQGKTAFLSEPYFVPPAGQGPDYVGYTAITKDQLNGAFDLAYGNNWQILTHANGDAAIDWLIEAVEVATKKHGAGDRRSVLIHGQTTRQDQLPRLKAANILPSFFPMHTFYWGDWHRDSVLGPVRADGISPCASARRLGMTFTSHHDAPVANPDSMRVLSSTVTRRTRSGDILGPDERVDVMTALKAMTIWAAHQHYEEASKGSIEAGKLADFVVLDRNPLEVDPETLSALKVVETIKQGKTVYRSS</sequence>
<evidence type="ECO:0000313" key="6">
    <source>
        <dbReference type="EMBL" id="MFC5518528.1"/>
    </source>
</evidence>
<name>A0ABW0Q2F9_9HYPH</name>
<dbReference type="Gene3D" id="2.30.40.10">
    <property type="entry name" value="Urease, subunit C, domain 1"/>
    <property type="match status" value="1"/>
</dbReference>
<evidence type="ECO:0000256" key="2">
    <source>
        <dbReference type="ARBA" id="ARBA00022801"/>
    </source>
</evidence>
<evidence type="ECO:0000313" key="7">
    <source>
        <dbReference type="Proteomes" id="UP001596150"/>
    </source>
</evidence>